<dbReference type="EMBL" id="BMED01000001">
    <property type="protein sequence ID" value="GGC64645.1"/>
    <property type="molecule type" value="Genomic_DNA"/>
</dbReference>
<reference evidence="3" key="1">
    <citation type="journal article" date="2014" name="Int. J. Syst. Evol. Microbiol.">
        <title>Complete genome sequence of Corynebacterium casei LMG S-19264T (=DSM 44701T), isolated from a smear-ripened cheese.</title>
        <authorList>
            <consortium name="US DOE Joint Genome Institute (JGI-PGF)"/>
            <person name="Walter F."/>
            <person name="Albersmeier A."/>
            <person name="Kalinowski J."/>
            <person name="Ruckert C."/>
        </authorList>
    </citation>
    <scope>NUCLEOTIDE SEQUENCE</scope>
    <source>
        <strain evidence="3">CGMCC 1.10998</strain>
    </source>
</reference>
<protein>
    <submittedName>
        <fullName evidence="3">Uncharacterized protein</fullName>
    </submittedName>
</protein>
<comment type="caution">
    <text evidence="3">The sequence shown here is derived from an EMBL/GenBank/DDBJ whole genome shotgun (WGS) entry which is preliminary data.</text>
</comment>
<dbReference type="AlphaFoldDB" id="A0A916UA38"/>
<accession>A0A916UA38</accession>
<feature type="transmembrane region" description="Helical" evidence="2">
    <location>
        <begin position="68"/>
        <end position="88"/>
    </location>
</feature>
<keyword evidence="2" id="KW-0812">Transmembrane</keyword>
<keyword evidence="2" id="KW-1133">Transmembrane helix</keyword>
<name>A0A916UA38_9BURK</name>
<reference evidence="3" key="2">
    <citation type="submission" date="2020-09" db="EMBL/GenBank/DDBJ databases">
        <authorList>
            <person name="Sun Q."/>
            <person name="Zhou Y."/>
        </authorList>
    </citation>
    <scope>NUCLEOTIDE SEQUENCE</scope>
    <source>
        <strain evidence="3">CGMCC 1.10998</strain>
    </source>
</reference>
<gene>
    <name evidence="3" type="ORF">GCM10011396_09560</name>
</gene>
<feature type="region of interest" description="Disordered" evidence="1">
    <location>
        <begin position="1"/>
        <end position="27"/>
    </location>
</feature>
<sequence>MKLSNSPDPSNPSIAPSASGKQPNSSARPLKLYRRRWTAYFVLPTGIVVCIAGIGFAVIVLTASFERLAIVLVGVSLFGSLCVGIALIQAALQTLRTKGPTLILDERGITHIAKEEIFIAWSAIQRISTNEGEQGDDLGIWFKLDDAEGQRLRRIGTRLKRALIGADKTIPLGNLVYRPKELAATIAAYQSQEEEKQGSLT</sequence>
<feature type="transmembrane region" description="Helical" evidence="2">
    <location>
        <begin position="37"/>
        <end position="62"/>
    </location>
</feature>
<dbReference type="Proteomes" id="UP000637423">
    <property type="component" value="Unassembled WGS sequence"/>
</dbReference>
<evidence type="ECO:0000256" key="1">
    <source>
        <dbReference type="SAM" id="MobiDB-lite"/>
    </source>
</evidence>
<evidence type="ECO:0000313" key="3">
    <source>
        <dbReference type="EMBL" id="GGC64645.1"/>
    </source>
</evidence>
<organism evidence="3 4">
    <name type="scientific">Undibacterium terreum</name>
    <dbReference type="NCBI Taxonomy" id="1224302"/>
    <lineage>
        <taxon>Bacteria</taxon>
        <taxon>Pseudomonadati</taxon>
        <taxon>Pseudomonadota</taxon>
        <taxon>Betaproteobacteria</taxon>
        <taxon>Burkholderiales</taxon>
        <taxon>Oxalobacteraceae</taxon>
        <taxon>Undibacterium</taxon>
    </lineage>
</organism>
<evidence type="ECO:0000256" key="2">
    <source>
        <dbReference type="SAM" id="Phobius"/>
    </source>
</evidence>
<evidence type="ECO:0000313" key="4">
    <source>
        <dbReference type="Proteomes" id="UP000637423"/>
    </source>
</evidence>
<proteinExistence type="predicted"/>
<dbReference type="RefSeq" id="WP_188564801.1">
    <property type="nucleotide sequence ID" value="NZ_BMED01000001.1"/>
</dbReference>
<keyword evidence="2" id="KW-0472">Membrane</keyword>
<keyword evidence="4" id="KW-1185">Reference proteome</keyword>